<keyword evidence="2" id="KW-0418">Kinase</keyword>
<gene>
    <name evidence="4" type="ORF">ADA01nite_25340</name>
</gene>
<dbReference type="PANTHER" id="PTHR10584:SF166">
    <property type="entry name" value="RIBOKINASE"/>
    <property type="match status" value="1"/>
</dbReference>
<accession>A0A511V811</accession>
<dbReference type="InterPro" id="IPR011611">
    <property type="entry name" value="PfkB_dom"/>
</dbReference>
<name>A0A511V811_9BACL</name>
<dbReference type="InterPro" id="IPR029056">
    <property type="entry name" value="Ribokinase-like"/>
</dbReference>
<evidence type="ECO:0000313" key="4">
    <source>
        <dbReference type="EMBL" id="GEN35074.1"/>
    </source>
</evidence>
<sequence>MKMGIVSETVEDVLLYSSGRAAVRIGGGSFTAQVSAMYGNDTSLLTWIGEDLAPAMTSTLAESGVCVQGIISSSRTTKYIMKAQANDKRDTKIYIPKDQKYMLEKIPDEFKQMDVLLLYPLPMDIIISIVSACKQSVSVLAFDPQSTYEDISEIEPLFPYLSYLFLNKQELQGLCGYKEVEHCLSRLRQLYKGNVMVKDGVNGSFIYTDEDELLYALSYEAVPVCPIGAGDCFNVVYLSERMRGADIQTSLDMASYVSAKIIEHEFPDPSFLEREKNIQEWKSGQRKRNARLSPRVYLAAPFFSDLELRWVEFICEQLEQEGLQVFSPSRDAGIINEYTSREERKEIFLRDIIEIENCDIVVALTDNDDQGTLWEIGYAYALGKPVYCLQTSMIKAVNNMISHSSVVVRNVEELKRVIRNNLRGSVWK</sequence>
<dbReference type="AlphaFoldDB" id="A0A511V811"/>
<dbReference type="InterPro" id="IPR007710">
    <property type="entry name" value="Nucleoside_deoxyribTrfase"/>
</dbReference>
<dbReference type="OrthoDB" id="397706at2"/>
<evidence type="ECO:0000259" key="3">
    <source>
        <dbReference type="Pfam" id="PF00294"/>
    </source>
</evidence>
<proteinExistence type="predicted"/>
<reference evidence="4 5" key="1">
    <citation type="submission" date="2019-07" db="EMBL/GenBank/DDBJ databases">
        <title>Whole genome shotgun sequence of Aneurinibacillus danicus NBRC 102444.</title>
        <authorList>
            <person name="Hosoyama A."/>
            <person name="Uohara A."/>
            <person name="Ohji S."/>
            <person name="Ichikawa N."/>
        </authorList>
    </citation>
    <scope>NUCLEOTIDE SEQUENCE [LARGE SCALE GENOMIC DNA]</scope>
    <source>
        <strain evidence="4 5">NBRC 102444</strain>
    </source>
</reference>
<dbReference type="Gene3D" id="3.40.50.450">
    <property type="match status" value="1"/>
</dbReference>
<dbReference type="Proteomes" id="UP000321157">
    <property type="component" value="Unassembled WGS sequence"/>
</dbReference>
<dbReference type="Pfam" id="PF00294">
    <property type="entry name" value="PfkB"/>
    <property type="match status" value="1"/>
</dbReference>
<dbReference type="SUPFAM" id="SSF53613">
    <property type="entry name" value="Ribokinase-like"/>
    <property type="match status" value="1"/>
</dbReference>
<dbReference type="Gene3D" id="3.40.1190.20">
    <property type="match status" value="1"/>
</dbReference>
<dbReference type="EMBL" id="BJXX01000116">
    <property type="protein sequence ID" value="GEN35074.1"/>
    <property type="molecule type" value="Genomic_DNA"/>
</dbReference>
<evidence type="ECO:0000313" key="5">
    <source>
        <dbReference type="Proteomes" id="UP000321157"/>
    </source>
</evidence>
<dbReference type="Pfam" id="PF05014">
    <property type="entry name" value="Nuc_deoxyrib_tr"/>
    <property type="match status" value="1"/>
</dbReference>
<keyword evidence="5" id="KW-1185">Reference proteome</keyword>
<feature type="domain" description="Carbohydrate kinase PfkB" evidence="3">
    <location>
        <begin position="28"/>
        <end position="264"/>
    </location>
</feature>
<keyword evidence="1" id="KW-0808">Transferase</keyword>
<dbReference type="PANTHER" id="PTHR10584">
    <property type="entry name" value="SUGAR KINASE"/>
    <property type="match status" value="1"/>
</dbReference>
<dbReference type="SUPFAM" id="SSF52309">
    <property type="entry name" value="N-(deoxy)ribosyltransferase-like"/>
    <property type="match status" value="1"/>
</dbReference>
<dbReference type="RefSeq" id="WP_146810366.1">
    <property type="nucleotide sequence ID" value="NZ_BJXX01000116.1"/>
</dbReference>
<dbReference type="GO" id="GO:0016301">
    <property type="term" value="F:kinase activity"/>
    <property type="evidence" value="ECO:0007669"/>
    <property type="project" value="UniProtKB-KW"/>
</dbReference>
<organism evidence="4 5">
    <name type="scientific">Aneurinibacillus danicus</name>
    <dbReference type="NCBI Taxonomy" id="267746"/>
    <lineage>
        <taxon>Bacteria</taxon>
        <taxon>Bacillati</taxon>
        <taxon>Bacillota</taxon>
        <taxon>Bacilli</taxon>
        <taxon>Bacillales</taxon>
        <taxon>Paenibacillaceae</taxon>
        <taxon>Aneurinibacillus group</taxon>
        <taxon>Aneurinibacillus</taxon>
    </lineage>
</organism>
<protein>
    <recommendedName>
        <fullName evidence="3">Carbohydrate kinase PfkB domain-containing protein</fullName>
    </recommendedName>
</protein>
<evidence type="ECO:0000256" key="1">
    <source>
        <dbReference type="ARBA" id="ARBA00022679"/>
    </source>
</evidence>
<evidence type="ECO:0000256" key="2">
    <source>
        <dbReference type="ARBA" id="ARBA00022777"/>
    </source>
</evidence>
<comment type="caution">
    <text evidence="4">The sequence shown here is derived from an EMBL/GenBank/DDBJ whole genome shotgun (WGS) entry which is preliminary data.</text>
</comment>